<evidence type="ECO:0000259" key="2">
    <source>
        <dbReference type="SMART" id="SM00327"/>
    </source>
</evidence>
<evidence type="ECO:0000256" key="1">
    <source>
        <dbReference type="SAM" id="Phobius"/>
    </source>
</evidence>
<dbReference type="InterPro" id="IPR002881">
    <property type="entry name" value="DUF58"/>
</dbReference>
<reference evidence="3 4" key="1">
    <citation type="submission" date="2021-06" db="EMBL/GenBank/DDBJ databases">
        <title>Bacillus sp. RD4P76, an endophyte from a halophyte.</title>
        <authorList>
            <person name="Sun J.-Q."/>
        </authorList>
    </citation>
    <scope>NUCLEOTIDE SEQUENCE [LARGE SCALE GENOMIC DNA]</scope>
    <source>
        <strain evidence="3 4">CGMCC 1.15917</strain>
    </source>
</reference>
<evidence type="ECO:0000313" key="3">
    <source>
        <dbReference type="EMBL" id="MBU9710503.1"/>
    </source>
</evidence>
<keyword evidence="1" id="KW-0472">Membrane</keyword>
<dbReference type="SMART" id="SM00327">
    <property type="entry name" value="VWA"/>
    <property type="match status" value="1"/>
</dbReference>
<dbReference type="InterPro" id="IPR002035">
    <property type="entry name" value="VWF_A"/>
</dbReference>
<sequence length="446" mass="51542">MNLWDRFLFRDRGIIPTKKLVILLGIWSVLLIILSFTEVSWIILISSSIAVLFLSMTDLMFSPNKKSIAMKRIVPNEMERGMTYTVTIEMENDSNHPIRYRIVDGIPQSFQNPFPMNGEMNKGSFIHSYETSAPIRGNYAMNKLYFRYSSTLGLWEKQATFHQEDQVKVIPDLTSTREYLESAQKYLLHEGMKIRKNKSGVGEFSKIRNYVVGDDPRKINWRQTAKLQEVMTNEYEPEHGKYITILIDCGRMMGAELKDSNRLERVLEAALTVALAALQKGDYVSVIAFSKEVHVYVPPGKGMSHHQNILNAVYDIQVTPAESNYGAILNYLETVQKKRSLLLLFSDVRTFLHEETALYYLKRLRQRHLFLVIGIEDETLLERTKEKPEDVLSTMIKSMAQQQQLIKKSEKARWEKEGLQMLEARSEKLASTAVSYYIEIMNRGLL</sequence>
<evidence type="ECO:0000313" key="4">
    <source>
        <dbReference type="Proteomes" id="UP000784880"/>
    </source>
</evidence>
<dbReference type="Proteomes" id="UP000784880">
    <property type="component" value="Unassembled WGS sequence"/>
</dbReference>
<organism evidence="3 4">
    <name type="scientific">Evansella tamaricis</name>
    <dbReference type="NCBI Taxonomy" id="2069301"/>
    <lineage>
        <taxon>Bacteria</taxon>
        <taxon>Bacillati</taxon>
        <taxon>Bacillota</taxon>
        <taxon>Bacilli</taxon>
        <taxon>Bacillales</taxon>
        <taxon>Bacillaceae</taxon>
        <taxon>Evansella</taxon>
    </lineage>
</organism>
<accession>A0ABS6JA00</accession>
<keyword evidence="4" id="KW-1185">Reference proteome</keyword>
<gene>
    <name evidence="3" type="ORF">KS419_01920</name>
</gene>
<dbReference type="PANTHER" id="PTHR33608">
    <property type="entry name" value="BLL2464 PROTEIN"/>
    <property type="match status" value="1"/>
</dbReference>
<dbReference type="EMBL" id="JAHQCS010000034">
    <property type="protein sequence ID" value="MBU9710503.1"/>
    <property type="molecule type" value="Genomic_DNA"/>
</dbReference>
<feature type="transmembrane region" description="Helical" evidence="1">
    <location>
        <begin position="20"/>
        <end position="36"/>
    </location>
</feature>
<protein>
    <submittedName>
        <fullName evidence="3">DUF58 domain-containing protein</fullName>
    </submittedName>
</protein>
<comment type="caution">
    <text evidence="3">The sequence shown here is derived from an EMBL/GenBank/DDBJ whole genome shotgun (WGS) entry which is preliminary data.</text>
</comment>
<feature type="domain" description="VWFA" evidence="2">
    <location>
        <begin position="240"/>
        <end position="404"/>
    </location>
</feature>
<proteinExistence type="predicted"/>
<dbReference type="PANTHER" id="PTHR33608:SF3">
    <property type="entry name" value="SLR2013 PROTEIN"/>
    <property type="match status" value="1"/>
</dbReference>
<keyword evidence="1" id="KW-1133">Transmembrane helix</keyword>
<name>A0ABS6JA00_9BACI</name>
<dbReference type="Pfam" id="PF01882">
    <property type="entry name" value="DUF58"/>
    <property type="match status" value="1"/>
</dbReference>
<keyword evidence="1" id="KW-0812">Transmembrane</keyword>